<dbReference type="RefSeq" id="WP_380857508.1">
    <property type="nucleotide sequence ID" value="NZ_JBHRXV010000003.1"/>
</dbReference>
<dbReference type="Pfam" id="PF07859">
    <property type="entry name" value="Abhydrolase_3"/>
    <property type="match status" value="1"/>
</dbReference>
<organism evidence="4 5">
    <name type="scientific">Sphingoaurantiacus capsulatus</name>
    <dbReference type="NCBI Taxonomy" id="1771310"/>
    <lineage>
        <taxon>Bacteria</taxon>
        <taxon>Pseudomonadati</taxon>
        <taxon>Pseudomonadota</taxon>
        <taxon>Alphaproteobacteria</taxon>
        <taxon>Sphingomonadales</taxon>
        <taxon>Sphingosinicellaceae</taxon>
        <taxon>Sphingoaurantiacus</taxon>
    </lineage>
</organism>
<protein>
    <submittedName>
        <fullName evidence="4">Alpha/beta hydrolase fold domain-containing protein</fullName>
    </submittedName>
</protein>
<dbReference type="InterPro" id="IPR029058">
    <property type="entry name" value="AB_hydrolase_fold"/>
</dbReference>
<keyword evidence="2 4" id="KW-0378">Hydrolase</keyword>
<dbReference type="InterPro" id="IPR013094">
    <property type="entry name" value="AB_hydrolase_3"/>
</dbReference>
<dbReference type="PROSITE" id="PS01173">
    <property type="entry name" value="LIPASE_GDXG_HIS"/>
    <property type="match status" value="1"/>
</dbReference>
<dbReference type="GO" id="GO:0016787">
    <property type="term" value="F:hydrolase activity"/>
    <property type="evidence" value="ECO:0007669"/>
    <property type="project" value="UniProtKB-KW"/>
</dbReference>
<evidence type="ECO:0000313" key="5">
    <source>
        <dbReference type="Proteomes" id="UP001595615"/>
    </source>
</evidence>
<evidence type="ECO:0000259" key="3">
    <source>
        <dbReference type="Pfam" id="PF07859"/>
    </source>
</evidence>
<name>A0ABV7X6R2_9SPHN</name>
<evidence type="ECO:0000313" key="4">
    <source>
        <dbReference type="EMBL" id="MFC3711829.1"/>
    </source>
</evidence>
<reference evidence="5" key="1">
    <citation type="journal article" date="2019" name="Int. J. Syst. Evol. Microbiol.">
        <title>The Global Catalogue of Microorganisms (GCM) 10K type strain sequencing project: providing services to taxonomists for standard genome sequencing and annotation.</title>
        <authorList>
            <consortium name="The Broad Institute Genomics Platform"/>
            <consortium name="The Broad Institute Genome Sequencing Center for Infectious Disease"/>
            <person name="Wu L."/>
            <person name="Ma J."/>
        </authorList>
    </citation>
    <scope>NUCLEOTIDE SEQUENCE [LARGE SCALE GENOMIC DNA]</scope>
    <source>
        <strain evidence="5">KCTC 42644</strain>
    </source>
</reference>
<dbReference type="Proteomes" id="UP001595615">
    <property type="component" value="Unassembled WGS sequence"/>
</dbReference>
<sequence>MALDPVIAAFLEASKDQPRVETLPVEQARAGMAAMTEQLKALGPQVADTSEREIDGPAGPLRVRIYRPAGDEPLPVIVFFHGGGWVLCSLDTHDNVCRGLSAGTNAIVVSVDYRLAPENRYPAAIDDCFAATQWAAANAASIGGDPAKIAAAGDSAGGNLAAAVALRARDSGGPALVGQLLVYPVTDYPSDAMPSYAENGEGYGLTRPSMEFYWEQYLGESPADAPYAAPLRASDLSGLPPAFVITAEYDVLRDEGEAYAGALKAAGTDVEVTRYAGVNHGFFSMAGLVTAATQATEDACAWLKARFA</sequence>
<gene>
    <name evidence="4" type="ORF">ACFOMD_04560</name>
</gene>
<feature type="domain" description="Alpha/beta hydrolase fold-3" evidence="3">
    <location>
        <begin position="77"/>
        <end position="283"/>
    </location>
</feature>
<accession>A0ABV7X6R2</accession>
<comment type="caution">
    <text evidence="4">The sequence shown here is derived from an EMBL/GenBank/DDBJ whole genome shotgun (WGS) entry which is preliminary data.</text>
</comment>
<evidence type="ECO:0000256" key="2">
    <source>
        <dbReference type="ARBA" id="ARBA00022801"/>
    </source>
</evidence>
<proteinExistence type="inferred from homology"/>
<dbReference type="PANTHER" id="PTHR48081:SF8">
    <property type="entry name" value="ALPHA_BETA HYDROLASE FOLD-3 DOMAIN-CONTAINING PROTEIN-RELATED"/>
    <property type="match status" value="1"/>
</dbReference>
<comment type="similarity">
    <text evidence="1">Belongs to the 'GDXG' lipolytic enzyme family.</text>
</comment>
<evidence type="ECO:0000256" key="1">
    <source>
        <dbReference type="ARBA" id="ARBA00010515"/>
    </source>
</evidence>
<dbReference type="Gene3D" id="3.40.50.1820">
    <property type="entry name" value="alpha/beta hydrolase"/>
    <property type="match status" value="1"/>
</dbReference>
<dbReference type="InterPro" id="IPR050300">
    <property type="entry name" value="GDXG_lipolytic_enzyme"/>
</dbReference>
<dbReference type="PANTHER" id="PTHR48081">
    <property type="entry name" value="AB HYDROLASE SUPERFAMILY PROTEIN C4A8.06C"/>
    <property type="match status" value="1"/>
</dbReference>
<dbReference type="SUPFAM" id="SSF53474">
    <property type="entry name" value="alpha/beta-Hydrolases"/>
    <property type="match status" value="1"/>
</dbReference>
<keyword evidence="5" id="KW-1185">Reference proteome</keyword>
<dbReference type="InterPro" id="IPR002168">
    <property type="entry name" value="Lipase_GDXG_HIS_AS"/>
</dbReference>
<dbReference type="EMBL" id="JBHRXV010000003">
    <property type="protein sequence ID" value="MFC3711829.1"/>
    <property type="molecule type" value="Genomic_DNA"/>
</dbReference>